<comment type="caution">
    <text evidence="2">The sequence shown here is derived from an EMBL/GenBank/DDBJ whole genome shotgun (WGS) entry which is preliminary data.</text>
</comment>
<proteinExistence type="predicted"/>
<dbReference type="AlphaFoldDB" id="A0A927CYD0"/>
<dbReference type="RefSeq" id="WP_190997141.1">
    <property type="nucleotide sequence ID" value="NZ_JACXSI010000008.1"/>
</dbReference>
<keyword evidence="2" id="KW-0808">Transferase</keyword>
<reference evidence="2" key="1">
    <citation type="submission" date="2020-09" db="EMBL/GenBank/DDBJ databases">
        <title>Bacillus faecalis sp. nov., a moderately halophilic bacterium isolated from cow faeces.</title>
        <authorList>
            <person name="Jiang L."/>
            <person name="Lee J."/>
        </authorList>
    </citation>
    <scope>NUCLEOTIDE SEQUENCE</scope>
    <source>
        <strain evidence="2">AGMB 02131</strain>
    </source>
</reference>
<accession>A0A927CYD0</accession>
<evidence type="ECO:0000259" key="1">
    <source>
        <dbReference type="Pfam" id="PF02397"/>
    </source>
</evidence>
<gene>
    <name evidence="2" type="ORF">IEO70_04375</name>
</gene>
<dbReference type="Proteomes" id="UP000602076">
    <property type="component" value="Unassembled WGS sequence"/>
</dbReference>
<dbReference type="InterPro" id="IPR003362">
    <property type="entry name" value="Bact_transf"/>
</dbReference>
<name>A0A927CYD0_9BACI</name>
<dbReference type="EMBL" id="JACXSI010000008">
    <property type="protein sequence ID" value="MBD3107594.1"/>
    <property type="molecule type" value="Genomic_DNA"/>
</dbReference>
<organism evidence="2 3">
    <name type="scientific">Peribacillus faecalis</name>
    <dbReference type="NCBI Taxonomy" id="2772559"/>
    <lineage>
        <taxon>Bacteria</taxon>
        <taxon>Bacillati</taxon>
        <taxon>Bacillota</taxon>
        <taxon>Bacilli</taxon>
        <taxon>Bacillales</taxon>
        <taxon>Bacillaceae</taxon>
        <taxon>Peribacillus</taxon>
    </lineage>
</organism>
<evidence type="ECO:0000313" key="3">
    <source>
        <dbReference type="Proteomes" id="UP000602076"/>
    </source>
</evidence>
<keyword evidence="3" id="KW-1185">Reference proteome</keyword>
<feature type="domain" description="Bacterial sugar transferase" evidence="1">
    <location>
        <begin position="35"/>
        <end position="68"/>
    </location>
</feature>
<evidence type="ECO:0000313" key="2">
    <source>
        <dbReference type="EMBL" id="MBD3107594.1"/>
    </source>
</evidence>
<dbReference type="Pfam" id="PF02397">
    <property type="entry name" value="Bac_transf"/>
    <property type="match status" value="1"/>
</dbReference>
<sequence>MGTRRGEQRIKNLRKNWLYRFRKSLKRLAILLLSEEFKEMVEMDLTYIQNRSTLLDIIIMLKTVKGMIVGEEL</sequence>
<dbReference type="GO" id="GO:0016740">
    <property type="term" value="F:transferase activity"/>
    <property type="evidence" value="ECO:0007669"/>
    <property type="project" value="UniProtKB-KW"/>
</dbReference>
<protein>
    <submittedName>
        <fullName evidence="2">Sugar transferase</fullName>
    </submittedName>
</protein>